<evidence type="ECO:0000313" key="2">
    <source>
        <dbReference type="EMBL" id="KFG50085.1"/>
    </source>
</evidence>
<name>A0A086L0B7_TOXGO</name>
<gene>
    <name evidence="2" type="ORF">TGP89_313273</name>
</gene>
<protein>
    <submittedName>
        <fullName evidence="2">Uncharacterized protein</fullName>
    </submittedName>
</protein>
<accession>A0A086L0B7</accession>
<reference evidence="2 3" key="1">
    <citation type="submission" date="2014-03" db="EMBL/GenBank/DDBJ databases">
        <authorList>
            <person name="Sibley D."/>
            <person name="Venepally P."/>
            <person name="Karamycheva S."/>
            <person name="Hadjithomas M."/>
            <person name="Khan A."/>
            <person name="Brunk B."/>
            <person name="Roos D."/>
            <person name="Caler E."/>
            <person name="Lorenzi H."/>
        </authorList>
    </citation>
    <scope>NUCLEOTIDE SEQUENCE [LARGE SCALE GENOMIC DNA]</scope>
    <source>
        <strain evidence="3">p89</strain>
    </source>
</reference>
<dbReference type="EMBL" id="AEYI02000366">
    <property type="protein sequence ID" value="KFG50085.1"/>
    <property type="molecule type" value="Genomic_DNA"/>
</dbReference>
<dbReference type="Proteomes" id="UP000028828">
    <property type="component" value="Unassembled WGS sequence"/>
</dbReference>
<organism evidence="2 3">
    <name type="scientific">Toxoplasma gondii p89</name>
    <dbReference type="NCBI Taxonomy" id="943119"/>
    <lineage>
        <taxon>Eukaryota</taxon>
        <taxon>Sar</taxon>
        <taxon>Alveolata</taxon>
        <taxon>Apicomplexa</taxon>
        <taxon>Conoidasida</taxon>
        <taxon>Coccidia</taxon>
        <taxon>Eucoccidiorida</taxon>
        <taxon>Eimeriorina</taxon>
        <taxon>Sarcocystidae</taxon>
        <taxon>Toxoplasma</taxon>
    </lineage>
</organism>
<dbReference type="AlphaFoldDB" id="A0A086L0B7"/>
<dbReference type="VEuPathDB" id="ToxoDB:TGP89_313273"/>
<evidence type="ECO:0000313" key="3">
    <source>
        <dbReference type="Proteomes" id="UP000028828"/>
    </source>
</evidence>
<comment type="caution">
    <text evidence="2">The sequence shown here is derived from an EMBL/GenBank/DDBJ whole genome shotgun (WGS) entry which is preliminary data.</text>
</comment>
<proteinExistence type="predicted"/>
<feature type="region of interest" description="Disordered" evidence="1">
    <location>
        <begin position="1"/>
        <end position="66"/>
    </location>
</feature>
<evidence type="ECO:0000256" key="1">
    <source>
        <dbReference type="SAM" id="MobiDB-lite"/>
    </source>
</evidence>
<sequence>MHRQNHAHRSANLMRSDTNEADQPCRPPRVRCGEKRIKRRQSHSGEFAKQTGRVRVANATETNRGV</sequence>